<comment type="caution">
    <text evidence="1">The sequence shown here is derived from an EMBL/GenBank/DDBJ whole genome shotgun (WGS) entry which is preliminary data.</text>
</comment>
<dbReference type="Proteomes" id="UP000789396">
    <property type="component" value="Unassembled WGS sequence"/>
</dbReference>
<evidence type="ECO:0000313" key="2">
    <source>
        <dbReference type="Proteomes" id="UP000789396"/>
    </source>
</evidence>
<feature type="non-terminal residue" evidence="1">
    <location>
        <position position="1"/>
    </location>
</feature>
<evidence type="ECO:0000313" key="1">
    <source>
        <dbReference type="EMBL" id="CAG8671368.1"/>
    </source>
</evidence>
<accession>A0A9N9EF44</accession>
<organism evidence="1 2">
    <name type="scientific">Racocetra fulgida</name>
    <dbReference type="NCBI Taxonomy" id="60492"/>
    <lineage>
        <taxon>Eukaryota</taxon>
        <taxon>Fungi</taxon>
        <taxon>Fungi incertae sedis</taxon>
        <taxon>Mucoromycota</taxon>
        <taxon>Glomeromycotina</taxon>
        <taxon>Glomeromycetes</taxon>
        <taxon>Diversisporales</taxon>
        <taxon>Gigasporaceae</taxon>
        <taxon>Racocetra</taxon>
    </lineage>
</organism>
<reference evidence="1" key="1">
    <citation type="submission" date="2021-06" db="EMBL/GenBank/DDBJ databases">
        <authorList>
            <person name="Kallberg Y."/>
            <person name="Tangrot J."/>
            <person name="Rosling A."/>
        </authorList>
    </citation>
    <scope>NUCLEOTIDE SEQUENCE</scope>
    <source>
        <strain evidence="1">IN212</strain>
    </source>
</reference>
<gene>
    <name evidence="1" type="ORF">RFULGI_LOCUS9245</name>
</gene>
<protein>
    <submittedName>
        <fullName evidence="1">539_t:CDS:1</fullName>
    </submittedName>
</protein>
<sequence>EEELKALISEYPIVDFEMLPNCIQELQGELQKIVSNHDYVLIL</sequence>
<name>A0A9N9EF44_9GLOM</name>
<dbReference type="AlphaFoldDB" id="A0A9N9EF44"/>
<proteinExistence type="predicted"/>
<dbReference type="EMBL" id="CAJVPZ010016190">
    <property type="protein sequence ID" value="CAG8671368.1"/>
    <property type="molecule type" value="Genomic_DNA"/>
</dbReference>
<keyword evidence="2" id="KW-1185">Reference proteome</keyword>